<feature type="transmembrane region" description="Helical" evidence="5">
    <location>
        <begin position="324"/>
        <end position="343"/>
    </location>
</feature>
<dbReference type="PANTHER" id="PTHR42718">
    <property type="entry name" value="MAJOR FACILITATOR SUPERFAMILY MULTIDRUG TRANSPORTER MFSC"/>
    <property type="match status" value="1"/>
</dbReference>
<evidence type="ECO:0000256" key="2">
    <source>
        <dbReference type="ARBA" id="ARBA00022692"/>
    </source>
</evidence>
<keyword evidence="3 5" id="KW-1133">Transmembrane helix</keyword>
<comment type="subcellular location">
    <subcellularLocation>
        <location evidence="1">Membrane</location>
        <topology evidence="1">Multi-pass membrane protein</topology>
    </subcellularLocation>
</comment>
<feature type="transmembrane region" description="Helical" evidence="5">
    <location>
        <begin position="297"/>
        <end position="318"/>
    </location>
</feature>
<organism evidence="7 8">
    <name type="scientific">Metarhizium guizhouense (strain ARSEF 977)</name>
    <dbReference type="NCBI Taxonomy" id="1276136"/>
    <lineage>
        <taxon>Eukaryota</taxon>
        <taxon>Fungi</taxon>
        <taxon>Dikarya</taxon>
        <taxon>Ascomycota</taxon>
        <taxon>Pezizomycotina</taxon>
        <taxon>Sordariomycetes</taxon>
        <taxon>Hypocreomycetidae</taxon>
        <taxon>Hypocreales</taxon>
        <taxon>Clavicipitaceae</taxon>
        <taxon>Metarhizium</taxon>
    </lineage>
</organism>
<evidence type="ECO:0000256" key="3">
    <source>
        <dbReference type="ARBA" id="ARBA00022989"/>
    </source>
</evidence>
<evidence type="ECO:0000313" key="7">
    <source>
        <dbReference type="EMBL" id="KID84498.1"/>
    </source>
</evidence>
<dbReference type="Pfam" id="PF07690">
    <property type="entry name" value="MFS_1"/>
    <property type="match status" value="1"/>
</dbReference>
<dbReference type="Gene3D" id="1.20.1250.20">
    <property type="entry name" value="MFS general substrate transporter like domains"/>
    <property type="match status" value="1"/>
</dbReference>
<dbReference type="EMBL" id="AZNH01000041">
    <property type="protein sequence ID" value="KID84498.1"/>
    <property type="molecule type" value="Genomic_DNA"/>
</dbReference>
<keyword evidence="8" id="KW-1185">Reference proteome</keyword>
<feature type="transmembrane region" description="Helical" evidence="5">
    <location>
        <begin position="139"/>
        <end position="161"/>
    </location>
</feature>
<dbReference type="PANTHER" id="PTHR42718:SF27">
    <property type="entry name" value="TRANSPORTER, PUTATIVE-RELATED"/>
    <property type="match status" value="1"/>
</dbReference>
<dbReference type="PROSITE" id="PS50850">
    <property type="entry name" value="MFS"/>
    <property type="match status" value="1"/>
</dbReference>
<dbReference type="AlphaFoldDB" id="A0A0B4GPG1"/>
<sequence length="465" mass="48389">MPASRGRTVAIIPCITCITAISNLLAGLLTVCIPVISDELLIPPELQLWPASAFALACGCTLLICATVADVLGCRRVLLIGALLQSGSSLGAGLCKTASELIALRALAGVAASLCLPSAVAIASRSFPATTMHKSRSAAFAAMGGGQAVGFGLGLVLGGIFSDTIGWRWGFYTAAILNIVGDIDWIGALLISASLALLSYILAVATGTDAARLMRQPINAVLLCLALALLPVFSLWMRHQENRGRPALIPNSLWKSVPFATVCATVFLVWGALNASEQLAAFYLEDIRGFSTMTSSLYFPPAPICGALMNVAIAVLLPYLRASVAVPVGCFVSGIAPVILATLCRINGPGYWRGVFQAMALNPLGADLIYTIANLVLTDAFPVDMQALAGGVFNMLAQVGKSVGIATTAIIAQQITASCGVFDPKEASLQGYKAGWWYNFGMGCTAGVIGIYGLKSVGKLSVKRD</sequence>
<reference evidence="7 8" key="1">
    <citation type="journal article" date="2014" name="Proc. Natl. Acad. Sci. U.S.A.">
        <title>Trajectory and genomic determinants of fungal-pathogen speciation and host adaptation.</title>
        <authorList>
            <person name="Hu X."/>
            <person name="Xiao G."/>
            <person name="Zheng P."/>
            <person name="Shang Y."/>
            <person name="Su Y."/>
            <person name="Zhang X."/>
            <person name="Liu X."/>
            <person name="Zhan S."/>
            <person name="St Leger R.J."/>
            <person name="Wang C."/>
        </authorList>
    </citation>
    <scope>NUCLEOTIDE SEQUENCE [LARGE SCALE GENOMIC DNA]</scope>
    <source>
        <strain evidence="7 8">ARSEF 977</strain>
    </source>
</reference>
<dbReference type="GO" id="GO:0022857">
    <property type="term" value="F:transmembrane transporter activity"/>
    <property type="evidence" value="ECO:0007669"/>
    <property type="project" value="InterPro"/>
</dbReference>
<proteinExistence type="predicted"/>
<dbReference type="OrthoDB" id="2130629at2759"/>
<feature type="transmembrane region" description="Helical" evidence="5">
    <location>
        <begin position="257"/>
        <end position="276"/>
    </location>
</feature>
<protein>
    <submittedName>
        <fullName evidence="7">Puromycin resistance protein pur8</fullName>
    </submittedName>
</protein>
<feature type="transmembrane region" description="Helical" evidence="5">
    <location>
        <begin position="12"/>
        <end position="36"/>
    </location>
</feature>
<dbReference type="InterPro" id="IPR011701">
    <property type="entry name" value="MFS"/>
</dbReference>
<feature type="transmembrane region" description="Helical" evidence="5">
    <location>
        <begin position="48"/>
        <end position="69"/>
    </location>
</feature>
<dbReference type="Gene3D" id="1.20.1720.10">
    <property type="entry name" value="Multidrug resistance protein D"/>
    <property type="match status" value="1"/>
</dbReference>
<feature type="domain" description="Major facilitator superfamily (MFS) profile" evidence="6">
    <location>
        <begin position="11"/>
        <end position="459"/>
    </location>
</feature>
<dbReference type="SUPFAM" id="SSF103473">
    <property type="entry name" value="MFS general substrate transporter"/>
    <property type="match status" value="1"/>
</dbReference>
<dbReference type="HOGENOM" id="CLU_000960_27_5_1"/>
<dbReference type="Proteomes" id="UP000031192">
    <property type="component" value="Unassembled WGS sequence"/>
</dbReference>
<evidence type="ECO:0000259" key="6">
    <source>
        <dbReference type="PROSITE" id="PS50850"/>
    </source>
</evidence>
<evidence type="ECO:0000256" key="5">
    <source>
        <dbReference type="SAM" id="Phobius"/>
    </source>
</evidence>
<keyword evidence="2 5" id="KW-0812">Transmembrane</keyword>
<comment type="caution">
    <text evidence="7">The sequence shown here is derived from an EMBL/GenBank/DDBJ whole genome shotgun (WGS) entry which is preliminary data.</text>
</comment>
<feature type="transmembrane region" description="Helical" evidence="5">
    <location>
        <begin position="106"/>
        <end position="127"/>
    </location>
</feature>
<evidence type="ECO:0000256" key="4">
    <source>
        <dbReference type="ARBA" id="ARBA00023136"/>
    </source>
</evidence>
<dbReference type="InterPro" id="IPR020846">
    <property type="entry name" value="MFS_dom"/>
</dbReference>
<dbReference type="InterPro" id="IPR036259">
    <property type="entry name" value="MFS_trans_sf"/>
</dbReference>
<feature type="transmembrane region" description="Helical" evidence="5">
    <location>
        <begin position="436"/>
        <end position="454"/>
    </location>
</feature>
<feature type="transmembrane region" description="Helical" evidence="5">
    <location>
        <begin position="218"/>
        <end position="237"/>
    </location>
</feature>
<dbReference type="GO" id="GO:0016020">
    <property type="term" value="C:membrane"/>
    <property type="evidence" value="ECO:0007669"/>
    <property type="project" value="UniProtKB-SubCell"/>
</dbReference>
<keyword evidence="4 5" id="KW-0472">Membrane</keyword>
<accession>A0A0B4GPG1</accession>
<feature type="transmembrane region" description="Helical" evidence="5">
    <location>
        <begin position="185"/>
        <end position="206"/>
    </location>
</feature>
<feature type="transmembrane region" description="Helical" evidence="5">
    <location>
        <begin position="355"/>
        <end position="377"/>
    </location>
</feature>
<evidence type="ECO:0000256" key="1">
    <source>
        <dbReference type="ARBA" id="ARBA00004141"/>
    </source>
</evidence>
<gene>
    <name evidence="7" type="ORF">MGU_08316</name>
</gene>
<evidence type="ECO:0000313" key="8">
    <source>
        <dbReference type="Proteomes" id="UP000031192"/>
    </source>
</evidence>
<name>A0A0B4GPG1_METGA</name>